<proteinExistence type="predicted"/>
<protein>
    <recommendedName>
        <fullName evidence="1">Zinc finger CGNR domain-containing protein</fullName>
    </recommendedName>
</protein>
<evidence type="ECO:0000313" key="2">
    <source>
        <dbReference type="EMBL" id="CAA9418739.1"/>
    </source>
</evidence>
<dbReference type="EMBL" id="CADCUY010000389">
    <property type="protein sequence ID" value="CAA9418739.1"/>
    <property type="molecule type" value="Genomic_DNA"/>
</dbReference>
<accession>A0A6J4PT01</accession>
<dbReference type="PANTHER" id="PTHR35525">
    <property type="entry name" value="BLL6575 PROTEIN"/>
    <property type="match status" value="1"/>
</dbReference>
<dbReference type="PANTHER" id="PTHR35525:SF3">
    <property type="entry name" value="BLL6575 PROTEIN"/>
    <property type="match status" value="1"/>
</dbReference>
<dbReference type="AlphaFoldDB" id="A0A6J4PT01"/>
<gene>
    <name evidence="2" type="ORF">AVDCRST_MAG35-1853</name>
</gene>
<dbReference type="SUPFAM" id="SSF160904">
    <property type="entry name" value="Jann2411-like"/>
    <property type="match status" value="1"/>
</dbReference>
<feature type="domain" description="Zinc finger CGNR" evidence="1">
    <location>
        <begin position="146"/>
        <end position="188"/>
    </location>
</feature>
<dbReference type="Pfam" id="PF11706">
    <property type="entry name" value="zf-CGNR"/>
    <property type="match status" value="1"/>
</dbReference>
<dbReference type="Gene3D" id="1.10.3300.10">
    <property type="entry name" value="Jann2411-like domain"/>
    <property type="match status" value="1"/>
</dbReference>
<dbReference type="InterPro" id="IPR021005">
    <property type="entry name" value="Znf_CGNR"/>
</dbReference>
<dbReference type="InterPro" id="IPR023286">
    <property type="entry name" value="ABATE_dom_sf"/>
</dbReference>
<dbReference type="InterPro" id="IPR010852">
    <property type="entry name" value="ABATE"/>
</dbReference>
<organism evidence="2">
    <name type="scientific">uncultured Quadrisphaera sp</name>
    <dbReference type="NCBI Taxonomy" id="904978"/>
    <lineage>
        <taxon>Bacteria</taxon>
        <taxon>Bacillati</taxon>
        <taxon>Actinomycetota</taxon>
        <taxon>Actinomycetes</taxon>
        <taxon>Kineosporiales</taxon>
        <taxon>Kineosporiaceae</taxon>
        <taxon>Quadrisphaera</taxon>
        <taxon>environmental samples</taxon>
    </lineage>
</organism>
<dbReference type="Pfam" id="PF07336">
    <property type="entry name" value="ABATE"/>
    <property type="match status" value="1"/>
</dbReference>
<name>A0A6J4PT01_9ACTN</name>
<reference evidence="2" key="1">
    <citation type="submission" date="2020-02" db="EMBL/GenBank/DDBJ databases">
        <authorList>
            <person name="Meier V. D."/>
        </authorList>
    </citation>
    <scope>NUCLEOTIDE SEQUENCE</scope>
    <source>
        <strain evidence="2">AVDCRST_MAG35</strain>
    </source>
</reference>
<sequence length="196" mass="21060">MSPATLPVKMVTVAHVFVSGNLALDLVGTLKWRTTAPEELLAVPEDLDAWCTQAGVTTEPVRATEGDLADARRLREALHSLARARLDGREADAGAVDVVNAAAAREPVRPRLTPHGAVRTGSAPAALSTTARAAVDLFAAPEAPLLKECGRYECTRIYVDRSRGARRTWCGMDECGSRVKMAAYRARRRQTGLAGR</sequence>
<evidence type="ECO:0000259" key="1">
    <source>
        <dbReference type="Pfam" id="PF11706"/>
    </source>
</evidence>